<name>A0A934S787_9BACT</name>
<dbReference type="AlphaFoldDB" id="A0A934S787"/>
<feature type="domain" description="Transposase IS4-like" evidence="2">
    <location>
        <begin position="5"/>
        <end position="122"/>
    </location>
</feature>
<protein>
    <submittedName>
        <fullName evidence="3">Transposase</fullName>
    </submittedName>
</protein>
<proteinExistence type="predicted"/>
<dbReference type="Pfam" id="PF01609">
    <property type="entry name" value="DDE_Tnp_1"/>
    <property type="match status" value="1"/>
</dbReference>
<dbReference type="EMBL" id="JAENIJ010000001">
    <property type="protein sequence ID" value="MBK1880992.1"/>
    <property type="molecule type" value="Genomic_DNA"/>
</dbReference>
<dbReference type="GO" id="GO:0004803">
    <property type="term" value="F:transposase activity"/>
    <property type="evidence" value="ECO:0007669"/>
    <property type="project" value="InterPro"/>
</dbReference>
<evidence type="ECO:0000313" key="4">
    <source>
        <dbReference type="Proteomes" id="UP000603141"/>
    </source>
</evidence>
<dbReference type="InterPro" id="IPR002559">
    <property type="entry name" value="Transposase_11"/>
</dbReference>
<accession>A0A934S787</accession>
<evidence type="ECO:0000313" key="3">
    <source>
        <dbReference type="EMBL" id="MBK1880992.1"/>
    </source>
</evidence>
<dbReference type="GO" id="GO:0006313">
    <property type="term" value="P:DNA transposition"/>
    <property type="evidence" value="ECO:0007669"/>
    <property type="project" value="InterPro"/>
</dbReference>
<feature type="compositionally biased region" description="Basic and acidic residues" evidence="1">
    <location>
        <begin position="103"/>
        <end position="113"/>
    </location>
</feature>
<dbReference type="PANTHER" id="PTHR35604:SF2">
    <property type="entry name" value="TRANSPOSASE INSH FOR INSERTION SEQUENCE ELEMENT IS5A-RELATED"/>
    <property type="match status" value="1"/>
</dbReference>
<sequence length="159" mass="18047">MRAFRAHKDVGARWAKKNNEVHYVYKNHVKADVITKLVRDFRVSDASEHDSQCLEDLVKEGEGTVDAESAYWSRGLLTILRRKKVQARICQKGAKGKPLTKAQKSENRKNSRIRARAEHVFDAQLWQMGADQIATIAIVRAARNSGLATSFTTCFDWDS</sequence>
<organism evidence="3 4">
    <name type="scientific">Luteolibacter pohnpeiensis</name>
    <dbReference type="NCBI Taxonomy" id="454153"/>
    <lineage>
        <taxon>Bacteria</taxon>
        <taxon>Pseudomonadati</taxon>
        <taxon>Verrucomicrobiota</taxon>
        <taxon>Verrucomicrobiia</taxon>
        <taxon>Verrucomicrobiales</taxon>
        <taxon>Verrucomicrobiaceae</taxon>
        <taxon>Luteolibacter</taxon>
    </lineage>
</organism>
<keyword evidence="4" id="KW-1185">Reference proteome</keyword>
<dbReference type="PANTHER" id="PTHR35604">
    <property type="entry name" value="TRANSPOSASE INSH FOR INSERTION SEQUENCE ELEMENT IS5A-RELATED"/>
    <property type="match status" value="1"/>
</dbReference>
<gene>
    <name evidence="3" type="ORF">JIN85_01115</name>
</gene>
<evidence type="ECO:0000259" key="2">
    <source>
        <dbReference type="Pfam" id="PF01609"/>
    </source>
</evidence>
<dbReference type="GO" id="GO:0003677">
    <property type="term" value="F:DNA binding"/>
    <property type="evidence" value="ECO:0007669"/>
    <property type="project" value="InterPro"/>
</dbReference>
<comment type="caution">
    <text evidence="3">The sequence shown here is derived from an EMBL/GenBank/DDBJ whole genome shotgun (WGS) entry which is preliminary data.</text>
</comment>
<dbReference type="RefSeq" id="WP_200266723.1">
    <property type="nucleotide sequence ID" value="NZ_JAENIJ010000001.1"/>
</dbReference>
<evidence type="ECO:0000256" key="1">
    <source>
        <dbReference type="SAM" id="MobiDB-lite"/>
    </source>
</evidence>
<reference evidence="3" key="1">
    <citation type="submission" date="2021-01" db="EMBL/GenBank/DDBJ databases">
        <title>Modified the classification status of verrucomicrobia.</title>
        <authorList>
            <person name="Feng X."/>
        </authorList>
    </citation>
    <scope>NUCLEOTIDE SEQUENCE</scope>
    <source>
        <strain evidence="3">KCTC 22041</strain>
    </source>
</reference>
<feature type="region of interest" description="Disordered" evidence="1">
    <location>
        <begin position="94"/>
        <end position="113"/>
    </location>
</feature>
<dbReference type="Proteomes" id="UP000603141">
    <property type="component" value="Unassembled WGS sequence"/>
</dbReference>